<accession>A0A644XME8</accession>
<gene>
    <name evidence="1" type="ORF">SDC9_63713</name>
</gene>
<name>A0A644XME8_9ZZZZ</name>
<organism evidence="1">
    <name type="scientific">bioreactor metagenome</name>
    <dbReference type="NCBI Taxonomy" id="1076179"/>
    <lineage>
        <taxon>unclassified sequences</taxon>
        <taxon>metagenomes</taxon>
        <taxon>ecological metagenomes</taxon>
    </lineage>
</organism>
<comment type="caution">
    <text evidence="1">The sequence shown here is derived from an EMBL/GenBank/DDBJ whole genome shotgun (WGS) entry which is preliminary data.</text>
</comment>
<evidence type="ECO:0000313" key="1">
    <source>
        <dbReference type="EMBL" id="MPM17325.1"/>
    </source>
</evidence>
<protein>
    <submittedName>
        <fullName evidence="1">Uncharacterized protein</fullName>
    </submittedName>
</protein>
<dbReference type="AlphaFoldDB" id="A0A644XME8"/>
<sequence length="59" mass="6202">MAGVNAGEDTEKIAISENEELVLPPVSGLLMAFSQDVEPRVVLKSASEGGLEKKESPGF</sequence>
<proteinExistence type="predicted"/>
<reference evidence="1" key="1">
    <citation type="submission" date="2019-08" db="EMBL/GenBank/DDBJ databases">
        <authorList>
            <person name="Kucharzyk K."/>
            <person name="Murdoch R.W."/>
            <person name="Higgins S."/>
            <person name="Loffler F."/>
        </authorList>
    </citation>
    <scope>NUCLEOTIDE SEQUENCE</scope>
</reference>
<dbReference type="EMBL" id="VSSQ01002774">
    <property type="protein sequence ID" value="MPM17325.1"/>
    <property type="molecule type" value="Genomic_DNA"/>
</dbReference>